<evidence type="ECO:0000313" key="1">
    <source>
        <dbReference type="EMBL" id="QIW87691.1"/>
    </source>
</evidence>
<sequence length="76" mass="8560">MSKYRIPVLENHTAFVASLKDLGLSPKAKKTGESYVVEVDASTQVEQYNLVTFIAENHDPRVKSKSRLDLFYGEQA</sequence>
<evidence type="ECO:0000313" key="2">
    <source>
        <dbReference type="Proteomes" id="UP000671873"/>
    </source>
</evidence>
<accession>A0A858MTG2</accession>
<dbReference type="EMBL" id="MT234342">
    <property type="protein sequence ID" value="QIW87691.1"/>
    <property type="molecule type" value="Genomic_DNA"/>
</dbReference>
<keyword evidence="2" id="KW-1185">Reference proteome</keyword>
<reference evidence="1 2" key="1">
    <citation type="submission" date="2020-03" db="EMBL/GenBank/DDBJ databases">
        <authorList>
            <person name="Holtappels D."/>
            <person name="Bomans J.P.J."/>
            <person name="Lavigne R."/>
            <person name="Wagemans J."/>
        </authorList>
    </citation>
    <scope>NUCLEOTIDE SEQUENCE [LARGE SCALE GENOMIC DNA]</scope>
    <source>
        <strain evidence="1 2">OLIVR5</strain>
    </source>
</reference>
<gene>
    <name evidence="1" type="ORF">Ab1vBOLIVR5_gp43c</name>
</gene>
<name>A0A858MTG2_9CAUD</name>
<dbReference type="Proteomes" id="UP000671873">
    <property type="component" value="Segment"/>
</dbReference>
<organism evidence="1 2">
    <name type="scientific">Agrobacterium phage OLIVR5</name>
    <dbReference type="NCBI Taxonomy" id="2723773"/>
    <lineage>
        <taxon>Viruses</taxon>
        <taxon>Duplodnaviria</taxon>
        <taxon>Heunggongvirae</taxon>
        <taxon>Uroviricota</taxon>
        <taxon>Caudoviricetes</taxon>
        <taxon>Pootjesviridae</taxon>
        <taxon>Heverleevirus</taxon>
        <taxon>Heverleevirus OLIVR5</taxon>
    </lineage>
</organism>
<protein>
    <submittedName>
        <fullName evidence="1">Uncharacterized protein</fullName>
    </submittedName>
</protein>
<proteinExistence type="predicted"/>
<dbReference type="SUPFAM" id="SSF101999">
    <property type="entry name" value="Trimeric adhesin"/>
    <property type="match status" value="1"/>
</dbReference>